<evidence type="ECO:0000256" key="3">
    <source>
        <dbReference type="ARBA" id="ARBA00022692"/>
    </source>
</evidence>
<proteinExistence type="inferred from homology"/>
<dbReference type="CDD" id="cd13132">
    <property type="entry name" value="MATE_eukaryotic"/>
    <property type="match status" value="1"/>
</dbReference>
<organism evidence="7 8">
    <name type="scientific">Neonectria ditissima</name>
    <dbReference type="NCBI Taxonomy" id="78410"/>
    <lineage>
        <taxon>Eukaryota</taxon>
        <taxon>Fungi</taxon>
        <taxon>Dikarya</taxon>
        <taxon>Ascomycota</taxon>
        <taxon>Pezizomycotina</taxon>
        <taxon>Sordariomycetes</taxon>
        <taxon>Hypocreomycetidae</taxon>
        <taxon>Hypocreales</taxon>
        <taxon>Nectriaceae</taxon>
        <taxon>Neonectria</taxon>
    </lineage>
</organism>
<dbReference type="InterPro" id="IPR002528">
    <property type="entry name" value="MATE_fam"/>
</dbReference>
<dbReference type="EMBL" id="LKCW01000008">
    <property type="protein sequence ID" value="KPM45326.1"/>
    <property type="molecule type" value="Genomic_DNA"/>
</dbReference>
<evidence type="ECO:0008006" key="9">
    <source>
        <dbReference type="Google" id="ProtNLM"/>
    </source>
</evidence>
<protein>
    <recommendedName>
        <fullName evidence="9">MATE efflux family protein</fullName>
    </recommendedName>
</protein>
<feature type="transmembrane region" description="Helical" evidence="6">
    <location>
        <begin position="118"/>
        <end position="136"/>
    </location>
</feature>
<comment type="subcellular location">
    <subcellularLocation>
        <location evidence="1">Membrane</location>
        <topology evidence="1">Multi-pass membrane protein</topology>
    </subcellularLocation>
</comment>
<keyword evidence="3 6" id="KW-0812">Transmembrane</keyword>
<dbReference type="GO" id="GO:0015297">
    <property type="term" value="F:antiporter activity"/>
    <property type="evidence" value="ECO:0007669"/>
    <property type="project" value="InterPro"/>
</dbReference>
<feature type="transmembrane region" description="Helical" evidence="6">
    <location>
        <begin position="156"/>
        <end position="173"/>
    </location>
</feature>
<evidence type="ECO:0000313" key="7">
    <source>
        <dbReference type="EMBL" id="KPM45326.1"/>
    </source>
</evidence>
<keyword evidence="4 6" id="KW-1133">Transmembrane helix</keyword>
<feature type="transmembrane region" description="Helical" evidence="6">
    <location>
        <begin position="298"/>
        <end position="317"/>
    </location>
</feature>
<evidence type="ECO:0000256" key="4">
    <source>
        <dbReference type="ARBA" id="ARBA00022989"/>
    </source>
</evidence>
<dbReference type="GO" id="GO:0042910">
    <property type="term" value="F:xenobiotic transmembrane transporter activity"/>
    <property type="evidence" value="ECO:0007669"/>
    <property type="project" value="InterPro"/>
</dbReference>
<name>A0A0P7BFE4_9HYPO</name>
<feature type="transmembrane region" description="Helical" evidence="6">
    <location>
        <begin position="415"/>
        <end position="434"/>
    </location>
</feature>
<dbReference type="PANTHER" id="PTHR11206">
    <property type="entry name" value="MULTIDRUG RESISTANCE PROTEIN"/>
    <property type="match status" value="1"/>
</dbReference>
<evidence type="ECO:0000313" key="8">
    <source>
        <dbReference type="Proteomes" id="UP000050424"/>
    </source>
</evidence>
<evidence type="ECO:0000256" key="6">
    <source>
        <dbReference type="SAM" id="Phobius"/>
    </source>
</evidence>
<sequence>MSEINEHTALLPRNEASLPLPGPTLLQEVTQLGKATIPISASFALQNIVQALSVITAGSFGPNQLDIASYGFMFASCSGSMVALGGATALDTLCGQAAASSKAQNQPTILGRHLQQSLFVLSAMFLAVIAPVWIVSGRLFVALGQEEQFALETGRFLIYMIPAGYCQMVAECLKKYIQVQGQSNSVGWIVLSAAIIGSGANPLLIKGTGWGAMGAPLAFLVYQLTTVLSLTILLAKKEREKQTLKLVNSRAELIDGLGTNLFLGLTGVLTIATEWWSFEILSMMAAKLVPTEVSAQSILMSADLIFTTISLGLGVAASHRIGQLLGGNQALQARRAAVSPYLLSVILGVIEFVLIYSFRHRFGYLFTGDADVVAVTARVLPYMALFQILDLSNGGAGGILRGARRNHLSGACNFLAYYGVGLLMAWLLCFRLGWGLVGLWVGIISGSGALLVLQSACIFALSWNKAAKEASSHD</sequence>
<comment type="caution">
    <text evidence="7">The sequence shown here is derived from an EMBL/GenBank/DDBJ whole genome shotgun (WGS) entry which is preliminary data.</text>
</comment>
<dbReference type="NCBIfam" id="TIGR00797">
    <property type="entry name" value="matE"/>
    <property type="match status" value="1"/>
</dbReference>
<feature type="transmembrane region" description="Helical" evidence="6">
    <location>
        <begin position="440"/>
        <end position="463"/>
    </location>
</feature>
<feature type="transmembrane region" description="Helical" evidence="6">
    <location>
        <begin position="379"/>
        <end position="403"/>
    </location>
</feature>
<gene>
    <name evidence="7" type="ORF">AK830_g1185</name>
</gene>
<dbReference type="InterPro" id="IPR045069">
    <property type="entry name" value="MATE_euk"/>
</dbReference>
<dbReference type="STRING" id="78410.A0A0P7BFE4"/>
<evidence type="ECO:0000256" key="2">
    <source>
        <dbReference type="ARBA" id="ARBA00010199"/>
    </source>
</evidence>
<feature type="transmembrane region" description="Helical" evidence="6">
    <location>
        <begin position="256"/>
        <end position="278"/>
    </location>
</feature>
<reference evidence="7 8" key="1">
    <citation type="submission" date="2015-09" db="EMBL/GenBank/DDBJ databases">
        <title>Draft genome of a European isolate of the apple canker pathogen Neonectria ditissima.</title>
        <authorList>
            <person name="Gomez-Cortecero A."/>
            <person name="Harrison R.J."/>
            <person name="Armitage A.D."/>
        </authorList>
    </citation>
    <scope>NUCLEOTIDE SEQUENCE [LARGE SCALE GENOMIC DNA]</scope>
    <source>
        <strain evidence="7 8">R09/05</strain>
    </source>
</reference>
<comment type="similarity">
    <text evidence="2">Belongs to the multi antimicrobial extrusion (MATE) (TC 2.A.66.1) family.</text>
</comment>
<feature type="transmembrane region" description="Helical" evidence="6">
    <location>
        <begin position="338"/>
        <end position="359"/>
    </location>
</feature>
<dbReference type="Pfam" id="PF01554">
    <property type="entry name" value="MatE"/>
    <property type="match status" value="2"/>
</dbReference>
<dbReference type="OrthoDB" id="2126698at2759"/>
<keyword evidence="5 6" id="KW-0472">Membrane</keyword>
<dbReference type="GO" id="GO:0016020">
    <property type="term" value="C:membrane"/>
    <property type="evidence" value="ECO:0007669"/>
    <property type="project" value="UniProtKB-SubCell"/>
</dbReference>
<dbReference type="AlphaFoldDB" id="A0A0P7BFE4"/>
<keyword evidence="8" id="KW-1185">Reference proteome</keyword>
<evidence type="ECO:0000256" key="1">
    <source>
        <dbReference type="ARBA" id="ARBA00004141"/>
    </source>
</evidence>
<dbReference type="Proteomes" id="UP000050424">
    <property type="component" value="Unassembled WGS sequence"/>
</dbReference>
<feature type="transmembrane region" description="Helical" evidence="6">
    <location>
        <begin position="185"/>
        <end position="205"/>
    </location>
</feature>
<accession>A0A0P7BFE4</accession>
<dbReference type="GO" id="GO:1990961">
    <property type="term" value="P:xenobiotic detoxification by transmembrane export across the plasma membrane"/>
    <property type="evidence" value="ECO:0007669"/>
    <property type="project" value="InterPro"/>
</dbReference>
<feature type="transmembrane region" description="Helical" evidence="6">
    <location>
        <begin position="217"/>
        <end position="235"/>
    </location>
</feature>
<evidence type="ECO:0000256" key="5">
    <source>
        <dbReference type="ARBA" id="ARBA00023136"/>
    </source>
</evidence>